<evidence type="ECO:0000313" key="2">
    <source>
        <dbReference type="Proteomes" id="UP000035287"/>
    </source>
</evidence>
<gene>
    <name evidence="1" type="ORF">AB433_05255</name>
</gene>
<proteinExistence type="predicted"/>
<dbReference type="Proteomes" id="UP000035287">
    <property type="component" value="Chromosome"/>
</dbReference>
<dbReference type="STRING" id="1348774.AB433_05255"/>
<dbReference type="OrthoDB" id="7511203at2"/>
<name>A0A0G3XDB6_9SPHN</name>
<sequence length="74" mass="7513">MNGPFSMLAAIALVPAMTGVPPAEAKASRTIVIALCAGGTMTIPIDGNAPARATMPCCAKGCRSRRKNRSATPV</sequence>
<dbReference type="PATRIC" id="fig|1348774.3.peg.1103"/>
<accession>A0A0G3XDB6</accession>
<dbReference type="KEGG" id="cna:AB433_05255"/>
<dbReference type="AlphaFoldDB" id="A0A0G3XDB6"/>
<protein>
    <submittedName>
        <fullName evidence="1">Uncharacterized protein</fullName>
    </submittedName>
</protein>
<organism evidence="1 2">
    <name type="scientific">Croceicoccus naphthovorans</name>
    <dbReference type="NCBI Taxonomy" id="1348774"/>
    <lineage>
        <taxon>Bacteria</taxon>
        <taxon>Pseudomonadati</taxon>
        <taxon>Pseudomonadota</taxon>
        <taxon>Alphaproteobacteria</taxon>
        <taxon>Sphingomonadales</taxon>
        <taxon>Erythrobacteraceae</taxon>
        <taxon>Croceicoccus</taxon>
    </lineage>
</organism>
<dbReference type="RefSeq" id="WP_047820208.1">
    <property type="nucleotide sequence ID" value="NZ_CP011770.1"/>
</dbReference>
<reference evidence="1 2" key="1">
    <citation type="submission" date="2015-06" db="EMBL/GenBank/DDBJ databases">
        <authorList>
            <person name="Zeng Y."/>
            <person name="Huang Y."/>
        </authorList>
    </citation>
    <scope>NUCLEOTIDE SEQUENCE [LARGE SCALE GENOMIC DNA]</scope>
    <source>
        <strain evidence="1 2">PQ-2</strain>
    </source>
</reference>
<dbReference type="EMBL" id="CP011770">
    <property type="protein sequence ID" value="AKM09520.1"/>
    <property type="molecule type" value="Genomic_DNA"/>
</dbReference>
<keyword evidence="2" id="KW-1185">Reference proteome</keyword>
<evidence type="ECO:0000313" key="1">
    <source>
        <dbReference type="EMBL" id="AKM09520.1"/>
    </source>
</evidence>